<feature type="domain" description="GGDEF" evidence="2">
    <location>
        <begin position="343"/>
        <end position="476"/>
    </location>
</feature>
<sequence length="489" mass="54527">MNKRHPSRIVFSIGGIFAAFVLLVIAFVISSLFVLNVSGNAANDLKLAAEKRAALNMIESEISDVAQRQSEVSWWDTTIVALSEGFDRVFFADAMLGWFPIEYGIDRSMLVSPDSKMLLHAKGELFTMRGEGEAFFAQVQDLVTHAQDKYMERRIEEAGAYRIEGDPVRDDPVLYAHDIRKIDGEIGIVIAQAIIPDGVMVLLDETPHVLVTFRPFTAQRIAEYGREIELKEFRVSLQPPASEMHLVTINSGYANKNVFISWNSVPPSNGIWARSLPALGAMLFVITLVMLGVTIAYARQVYRTRKAEARNRYLAEHDGLTQLPNRNRFDKALQTKIGEDHLGTCAVLCIDLDRFKPVNDTYGHHAGDEVLRTVARRIEEVIGDRGIVARLGGDEFIALLDDAADKDGIMMLCDSVIERISDKICFEDLELYVGASVGVAWWPDDAQTADMVIRSADQALYRAKELGRGRSMRADLMNKDAADDLVKIS</sequence>
<keyword evidence="4" id="KW-1185">Reference proteome</keyword>
<dbReference type="SMART" id="SM00267">
    <property type="entry name" value="GGDEF"/>
    <property type="match status" value="1"/>
</dbReference>
<dbReference type="RefSeq" id="WP_117395805.1">
    <property type="nucleotide sequence ID" value="NZ_CP021330.1"/>
</dbReference>
<feature type="transmembrane region" description="Helical" evidence="1">
    <location>
        <begin position="9"/>
        <end position="35"/>
    </location>
</feature>
<keyword evidence="1" id="KW-0812">Transmembrane</keyword>
<dbReference type="PROSITE" id="PS50887">
    <property type="entry name" value="GGDEF"/>
    <property type="match status" value="1"/>
</dbReference>
<dbReference type="InterPro" id="IPR007892">
    <property type="entry name" value="CHASE4"/>
</dbReference>
<dbReference type="Proteomes" id="UP000258927">
    <property type="component" value="Chromosome"/>
</dbReference>
<feature type="transmembrane region" description="Helical" evidence="1">
    <location>
        <begin position="276"/>
        <end position="298"/>
    </location>
</feature>
<dbReference type="Gene3D" id="3.30.70.270">
    <property type="match status" value="1"/>
</dbReference>
<dbReference type="InterPro" id="IPR000160">
    <property type="entry name" value="GGDEF_dom"/>
</dbReference>
<dbReference type="Pfam" id="PF00990">
    <property type="entry name" value="GGDEF"/>
    <property type="match status" value="1"/>
</dbReference>
<dbReference type="PANTHER" id="PTHR44757:SF4">
    <property type="entry name" value="DIGUANYLATE CYCLASE DGCE-RELATED"/>
    <property type="match status" value="1"/>
</dbReference>
<dbReference type="CDD" id="cd01949">
    <property type="entry name" value="GGDEF"/>
    <property type="match status" value="1"/>
</dbReference>
<accession>A0A2R4MF19</accession>
<gene>
    <name evidence="3" type="ORF">MXMO3_02079</name>
</gene>
<dbReference type="InterPro" id="IPR052155">
    <property type="entry name" value="Biofilm_reg_signaling"/>
</dbReference>
<dbReference type="Pfam" id="PF05228">
    <property type="entry name" value="CHASE4"/>
    <property type="match status" value="1"/>
</dbReference>
<evidence type="ECO:0000313" key="3">
    <source>
        <dbReference type="EMBL" id="AVX04600.1"/>
    </source>
</evidence>
<dbReference type="KEGG" id="mmyr:MXMO3_02079"/>
<name>A0A2R4MF19_9HYPH</name>
<protein>
    <submittedName>
        <fullName evidence="3">Cyclic-guanylate-specific phosphodiesterase</fullName>
    </submittedName>
</protein>
<dbReference type="InterPro" id="IPR043128">
    <property type="entry name" value="Rev_trsase/Diguanyl_cyclase"/>
</dbReference>
<keyword evidence="1" id="KW-0472">Membrane</keyword>
<organism evidence="3 4">
    <name type="scientific">Maritalea myrionectae</name>
    <dbReference type="NCBI Taxonomy" id="454601"/>
    <lineage>
        <taxon>Bacteria</taxon>
        <taxon>Pseudomonadati</taxon>
        <taxon>Pseudomonadota</taxon>
        <taxon>Alphaproteobacteria</taxon>
        <taxon>Hyphomicrobiales</taxon>
        <taxon>Devosiaceae</taxon>
        <taxon>Maritalea</taxon>
    </lineage>
</organism>
<dbReference type="SUPFAM" id="SSF55073">
    <property type="entry name" value="Nucleotide cyclase"/>
    <property type="match status" value="1"/>
</dbReference>
<evidence type="ECO:0000256" key="1">
    <source>
        <dbReference type="SAM" id="Phobius"/>
    </source>
</evidence>
<dbReference type="PANTHER" id="PTHR44757">
    <property type="entry name" value="DIGUANYLATE CYCLASE DGCP"/>
    <property type="match status" value="1"/>
</dbReference>
<reference evidence="3 4" key="1">
    <citation type="submission" date="2017-05" db="EMBL/GenBank/DDBJ databases">
        <title>Genome Analysis of Maritalea myrionectae HL2708#5.</title>
        <authorList>
            <consortium name="Cotde Inc.-PKNU"/>
            <person name="Jang D."/>
            <person name="Oh H.-M."/>
        </authorList>
    </citation>
    <scope>NUCLEOTIDE SEQUENCE [LARGE SCALE GENOMIC DNA]</scope>
    <source>
        <strain evidence="3 4">HL2708#5</strain>
    </source>
</reference>
<proteinExistence type="predicted"/>
<dbReference type="InterPro" id="IPR029787">
    <property type="entry name" value="Nucleotide_cyclase"/>
</dbReference>
<dbReference type="AlphaFoldDB" id="A0A2R4MF19"/>
<evidence type="ECO:0000313" key="4">
    <source>
        <dbReference type="Proteomes" id="UP000258927"/>
    </source>
</evidence>
<dbReference type="STRING" id="1122213.GCA_000423365_02377"/>
<dbReference type="NCBIfam" id="TIGR00254">
    <property type="entry name" value="GGDEF"/>
    <property type="match status" value="1"/>
</dbReference>
<evidence type="ECO:0000259" key="2">
    <source>
        <dbReference type="PROSITE" id="PS50887"/>
    </source>
</evidence>
<keyword evidence="1" id="KW-1133">Transmembrane helix</keyword>
<dbReference type="EMBL" id="CP021330">
    <property type="protein sequence ID" value="AVX04600.1"/>
    <property type="molecule type" value="Genomic_DNA"/>
</dbReference>